<dbReference type="AlphaFoldDB" id="A0AB35HXK2"/>
<protein>
    <submittedName>
        <fullName evidence="1">Glycosyltransferase family 2 protein</fullName>
    </submittedName>
</protein>
<evidence type="ECO:0000313" key="2">
    <source>
        <dbReference type="Proteomes" id="UP001209730"/>
    </source>
</evidence>
<comment type="caution">
    <text evidence="1">The sequence shown here is derived from an EMBL/GenBank/DDBJ whole genome shotgun (WGS) entry which is preliminary data.</text>
</comment>
<dbReference type="EMBL" id="JAPHQB010000014">
    <property type="protein sequence ID" value="MCX2802179.1"/>
    <property type="molecule type" value="Genomic_DNA"/>
</dbReference>
<dbReference type="RefSeq" id="WP_266066163.1">
    <property type="nucleotide sequence ID" value="NZ_JAPHQB010000014.1"/>
</dbReference>
<evidence type="ECO:0000313" key="1">
    <source>
        <dbReference type="EMBL" id="MCX2802179.1"/>
    </source>
</evidence>
<organism evidence="1 2">
    <name type="scientific">Microbulbifer thermotolerans</name>
    <dbReference type="NCBI Taxonomy" id="252514"/>
    <lineage>
        <taxon>Bacteria</taxon>
        <taxon>Pseudomonadati</taxon>
        <taxon>Pseudomonadota</taxon>
        <taxon>Gammaproteobacteria</taxon>
        <taxon>Cellvibrionales</taxon>
        <taxon>Microbulbiferaceae</taxon>
        <taxon>Microbulbifer</taxon>
    </lineage>
</organism>
<proteinExistence type="predicted"/>
<gene>
    <name evidence="1" type="ORF">OQJ68_10310</name>
</gene>
<accession>A0AB35HXK2</accession>
<sequence length="1017" mass="118460">MKSKKKLDKRIEKIKSKGTQVIGHFDKIKNSIAYGWVYNPETPNKPQLVNIVDENGLLYGKGIANKWRKDLLNIGYNEGFCGFELELKRSTESKPEVLILVGENGIEIDRIDVKINNPVKNFYLRKMDYWKILESISKKGKSKDDDSARNEYKKIIYEMYKNKKWFHLKNALLDDSFSEFKVEKISFLRDLFKDIIYLNCTDSIYYDSDISAKIYVLHECVQLKNENLFFDICFDIYPEHIENLIANFISYRPSVSFSEIKDLVETLGLYHILDLYPDVEKLFNKTQQIIRLIPYLPDKNFISYFSNLLVSIIDASKCINERVLHPANVKLLNCLRVLLTNSRGRKLLNFYSDFVKEYIKVLLEKTSSEPLKSMIFFFEMDFSYVTGDQSRLLELLSQIEHFDINDIIWNVRFLESILLNNFSFFSAEIKPRIVDILSAKLNVERLGKDGITLLLENSKSFLISDNSNLNIKYYRKLAIELLKYWREKGICEFLLNLLDMPAFHNSAKDIQDKIRLLSFLRDRRGLYLQSDCRKQSIDLSRINRDIAGAVLRENSDFNFFSSIDFSHDATAYGAQKINHDISVYIHSEIISIPQDYIYILSRYGKKNGIKVVDSKLDADVCIYLRAAGMVTPKIFDWLQVVNPALYEIIDKAGNALGNIEFKSASKNNKVLITEGIFSPSRKNLDRCIYEDFGFLKVDDYKDIFSFYTRYCLFESGMTALSSGKDTIYTLRSNFNEISKAECVAFVVQRNEKDRLKAFFSYYRALGVDRFVVLDNFSDDETPEFLFEQSDVDIFVTPQPYSSSKFGVDWLDFLIRTTRVGKWSLILDPDEQLVIKNYNNISDLINNLEKNGYDSIYTPFIDVYPGTAMSKHQCVMTSDFSKEDLFFDEHWFTVFNSFGGYCDLLPTFQGGVRSRVFGLNSVILNKVPLFKFKPEMSLHEGVHWLDGSELEYGQAVLLHHKYNKLFYNYVKREAERGEHWNGGAEYKMYAEMISKNSELELYSKIESKRIKSSDDFNI</sequence>
<name>A0AB35HXK2_MICTH</name>
<reference evidence="1" key="1">
    <citation type="submission" date="2022-11" db="EMBL/GenBank/DDBJ databases">
        <title>Chitin-degrading and fungicidal potential of chitinolytic bacterial strains from marine environment of the Pacific Ocean regions.</title>
        <authorList>
            <person name="Pentekhina I."/>
            <person name="Nedashkovskaya O."/>
            <person name="Seitkalieva A."/>
            <person name="Podvolotskaya A."/>
            <person name="Tekutyeva L."/>
            <person name="Balabanova L."/>
        </authorList>
    </citation>
    <scope>NUCLEOTIDE SEQUENCE</scope>
    <source>
        <strain evidence="1">KMM 6838</strain>
    </source>
</reference>
<dbReference type="Proteomes" id="UP001209730">
    <property type="component" value="Unassembled WGS sequence"/>
</dbReference>
<dbReference type="Pfam" id="PF13704">
    <property type="entry name" value="Glyco_tranf_2_4"/>
    <property type="match status" value="1"/>
</dbReference>